<feature type="compositionally biased region" description="Polar residues" evidence="2">
    <location>
        <begin position="626"/>
        <end position="650"/>
    </location>
</feature>
<feature type="region of interest" description="Disordered" evidence="2">
    <location>
        <begin position="281"/>
        <end position="306"/>
    </location>
</feature>
<dbReference type="RefSeq" id="XP_012813595.1">
    <property type="nucleotide sequence ID" value="XM_012958141.3"/>
</dbReference>
<keyword evidence="3" id="KW-1185">Reference proteome</keyword>
<sequence>MLGGAGDMAGCSRPELYRWKRMEKKPSSKPKFDPDSVEHWIKKVEQASEFAVAEVFSHKKPPSRGPRPPSLGLGSAEQLYDHDDAYAEAQDLLSEWLNTKLKLELASEEEEEEPSADPAELTEQKQPTPEFASYNRFDDLYQHLEQETDSTTAQDYIQQLLHKEVVDSGILDDLWSGRSKPKKQRDPRLTMELRHQQVKENRAKRQQEQERQRQERALRKAALSQAQLMVQEENKKKALKAKMEEEEIQREVVKLRKEMTERRKVMEEARKLEWNRLRAQKAPEAQGTVPPAQTISQQEQEERRKLEKQARIGQMLALIYAENRKCLQTHFSSWYKLVLDQRVKMGKARALADWKLQLKVFRAWRDSTWSSKLERETHKLETDLRDQNRKQQVAQESYQRRLLRHCLVEWQLWSRAEKEKRELEARKEETKRKMAALLDAASSRGAPKESPITHMGSPPSGEQRQLSSGTIAESAPLTPVAMTNHCPAEPAKAPQHAWQITREHAALTPEELLQHRPQAPSLTPKRQPTGPTRVAPYGENFEHRHHFQQQLIQEQRRQLEEQKQKILGLMENQRLMVAKQDNLKATALTAALSNPTPNPSETRRKASNPGTEGPDAARNVAPPSSDARNWSPPQSAVSSTRRPKGFSTSPHPAIKAMEGRAAQRAERRKEMEELKRKKEQEKLAQMKAEEEERLRKEAEEKEAQLEKRREEKRLQKQKEKEKQLKLQREQEQLGQAKAQYEKMLLRSWGLEPWKRLVAQSRQNLERAERHHGCVIQRRSLLAWRQVVSDIVRDKRSRAERLWDRILLRRSFRHWCKYKDCLSLMEARAAQRYKASLQRKAFLAWLDLAQEEKMALWEKQRMAAEHSQRRMLLTAFRIWRRFPQYIRDEKLKEERREQLRKRVAEILPDFRMSPVS</sequence>
<feature type="coiled-coil region" evidence="1">
    <location>
        <begin position="370"/>
        <end position="440"/>
    </location>
</feature>
<dbReference type="CTD" id="57577"/>
<evidence type="ECO:0000313" key="5">
    <source>
        <dbReference type="Xenbase" id="XB-GENE-5844168"/>
    </source>
</evidence>
<dbReference type="OrthoDB" id="6256972at2759"/>
<dbReference type="PANTHER" id="PTHR22028">
    <property type="entry name" value="SFI1 SPINDLE BODY DOMAIN-CONTAINING PROTEIN-RELATED"/>
    <property type="match status" value="1"/>
</dbReference>
<gene>
    <name evidence="4 5" type="primary">ccdc191</name>
</gene>
<dbReference type="Proteomes" id="UP000008143">
    <property type="component" value="Chromosome 2"/>
</dbReference>
<feature type="compositionally biased region" description="Basic and acidic residues" evidence="2">
    <location>
        <begin position="184"/>
        <end position="217"/>
    </location>
</feature>
<accession>A0A8J0SEA3</accession>
<dbReference type="PANTHER" id="PTHR22028:SF5">
    <property type="entry name" value="COILED-COIL DOMAIN-CONTAINING PROTEIN 191"/>
    <property type="match status" value="1"/>
</dbReference>
<dbReference type="AGR" id="Xenbase:XB-GENE-5844168"/>
<feature type="region of interest" description="Disordered" evidence="2">
    <location>
        <begin position="55"/>
        <end position="77"/>
    </location>
</feature>
<feature type="region of interest" description="Disordered" evidence="2">
    <location>
        <begin position="440"/>
        <end position="465"/>
    </location>
</feature>
<feature type="region of interest" description="Disordered" evidence="2">
    <location>
        <begin position="173"/>
        <end position="217"/>
    </location>
</feature>
<dbReference type="InterPro" id="IPR052270">
    <property type="entry name" value="CACF_protein"/>
</dbReference>
<evidence type="ECO:0000313" key="3">
    <source>
        <dbReference type="Proteomes" id="UP000008143"/>
    </source>
</evidence>
<protein>
    <submittedName>
        <fullName evidence="4">Coiled-coil domain-containing protein 191 isoform X1</fullName>
    </submittedName>
</protein>
<evidence type="ECO:0000256" key="1">
    <source>
        <dbReference type="SAM" id="Coils"/>
    </source>
</evidence>
<evidence type="ECO:0000313" key="4">
    <source>
        <dbReference type="RefSeq" id="XP_012813595.1"/>
    </source>
</evidence>
<name>A0A8J0SEA3_XENTR</name>
<feature type="compositionally biased region" description="Basic and acidic residues" evidence="2">
    <location>
        <begin position="136"/>
        <end position="146"/>
    </location>
</feature>
<dbReference type="OMA" id="NRWKQFT"/>
<organism evidence="3 4">
    <name type="scientific">Xenopus tropicalis</name>
    <name type="common">Western clawed frog</name>
    <name type="synonym">Silurana tropicalis</name>
    <dbReference type="NCBI Taxonomy" id="8364"/>
    <lineage>
        <taxon>Eukaryota</taxon>
        <taxon>Metazoa</taxon>
        <taxon>Chordata</taxon>
        <taxon>Craniata</taxon>
        <taxon>Vertebrata</taxon>
        <taxon>Euteleostomi</taxon>
        <taxon>Amphibia</taxon>
        <taxon>Batrachia</taxon>
        <taxon>Anura</taxon>
        <taxon>Pipoidea</taxon>
        <taxon>Pipidae</taxon>
        <taxon>Xenopodinae</taxon>
        <taxon>Xenopus</taxon>
        <taxon>Silurana</taxon>
    </lineage>
</organism>
<feature type="region of interest" description="Disordered" evidence="2">
    <location>
        <begin position="590"/>
        <end position="725"/>
    </location>
</feature>
<dbReference type="AlphaFoldDB" id="A0A8J0SEA3"/>
<feature type="region of interest" description="Disordered" evidence="2">
    <location>
        <begin position="104"/>
        <end position="146"/>
    </location>
</feature>
<dbReference type="Xenbase" id="XB-GENE-5844168">
    <property type="gene designation" value="ccdc191"/>
</dbReference>
<proteinExistence type="predicted"/>
<keyword evidence="1" id="KW-0175">Coiled coil</keyword>
<dbReference type="GeneID" id="100493616"/>
<feature type="compositionally biased region" description="Acidic residues" evidence="2">
    <location>
        <begin position="106"/>
        <end position="115"/>
    </location>
</feature>
<feature type="coiled-coil region" evidence="1">
    <location>
        <begin position="545"/>
        <end position="572"/>
    </location>
</feature>
<reference evidence="4" key="1">
    <citation type="submission" date="2025-08" db="UniProtKB">
        <authorList>
            <consortium name="RefSeq"/>
        </authorList>
    </citation>
    <scope>IDENTIFICATION</scope>
    <source>
        <strain evidence="4">Nigerian</strain>
        <tissue evidence="4">Liver and blood</tissue>
    </source>
</reference>
<evidence type="ECO:0000256" key="2">
    <source>
        <dbReference type="SAM" id="MobiDB-lite"/>
    </source>
</evidence>
<feature type="compositionally biased region" description="Basic and acidic residues" evidence="2">
    <location>
        <begin position="657"/>
        <end position="725"/>
    </location>
</feature>